<sequence length="157" mass="16328">MPVEYHNPSQTRLDGVVIGVLLDVPSAAAPVVAYPGCPVATGIAASTTTSLSRDDIGCQVALMFVAGDPSRPLVIGRIQRLPSESTPAAAAQAPTQVAVAHLDGERLELSAEREIVLRCGKASITLTREGKVLIRGAYLSSRSSGVNRIRGGSVQIN</sequence>
<dbReference type="AlphaFoldDB" id="A0A2T5P622"/>
<accession>A0A2T5P622</accession>
<protein>
    <recommendedName>
        <fullName evidence="1">DUF6484 domain-containing protein</fullName>
    </recommendedName>
</protein>
<evidence type="ECO:0000259" key="1">
    <source>
        <dbReference type="Pfam" id="PF20093"/>
    </source>
</evidence>
<dbReference type="EMBL" id="QASN01000021">
    <property type="protein sequence ID" value="PTU73164.1"/>
    <property type="molecule type" value="Genomic_DNA"/>
</dbReference>
<comment type="caution">
    <text evidence="2">The sequence shown here is derived from an EMBL/GenBank/DDBJ whole genome shotgun (WGS) entry which is preliminary data.</text>
</comment>
<dbReference type="Proteomes" id="UP000244064">
    <property type="component" value="Unassembled WGS sequence"/>
</dbReference>
<gene>
    <name evidence="2" type="ORF">DBO85_18140</name>
</gene>
<reference evidence="2 3" key="1">
    <citation type="submission" date="2018-04" db="EMBL/GenBank/DDBJ databases">
        <title>Pseudomonas sp. nov., isolated from mangrove soil.</title>
        <authorList>
            <person name="Chen C."/>
        </authorList>
    </citation>
    <scope>NUCLEOTIDE SEQUENCE [LARGE SCALE GENOMIC DNA]</scope>
    <source>
        <strain evidence="2 3">TC-11</strain>
    </source>
</reference>
<evidence type="ECO:0000313" key="3">
    <source>
        <dbReference type="Proteomes" id="UP000244064"/>
    </source>
</evidence>
<dbReference type="InterPro" id="IPR045506">
    <property type="entry name" value="DUF6484"/>
</dbReference>
<dbReference type="OrthoDB" id="3078443at2"/>
<keyword evidence="3" id="KW-1185">Reference proteome</keyword>
<proteinExistence type="predicted"/>
<dbReference type="Pfam" id="PF20093">
    <property type="entry name" value="DUF6484"/>
    <property type="match status" value="1"/>
</dbReference>
<dbReference type="RefSeq" id="WP_108109061.1">
    <property type="nucleotide sequence ID" value="NZ_QASN01000021.1"/>
</dbReference>
<name>A0A2T5P622_9PSED</name>
<feature type="domain" description="DUF6484" evidence="1">
    <location>
        <begin position="18"/>
        <end position="78"/>
    </location>
</feature>
<evidence type="ECO:0000313" key="2">
    <source>
        <dbReference type="EMBL" id="PTU73164.1"/>
    </source>
</evidence>
<organism evidence="2 3">
    <name type="scientific">Pseudomonas mangrovi</name>
    <dbReference type="NCBI Taxonomy" id="2161748"/>
    <lineage>
        <taxon>Bacteria</taxon>
        <taxon>Pseudomonadati</taxon>
        <taxon>Pseudomonadota</taxon>
        <taxon>Gammaproteobacteria</taxon>
        <taxon>Pseudomonadales</taxon>
        <taxon>Pseudomonadaceae</taxon>
        <taxon>Pseudomonas</taxon>
    </lineage>
</organism>